<name>A0ABT3G0E7_9BACT</name>
<keyword evidence="1" id="KW-0472">Membrane</keyword>
<accession>A0ABT3G0E7</accession>
<dbReference type="Proteomes" id="UP001165653">
    <property type="component" value="Unassembled WGS sequence"/>
</dbReference>
<feature type="transmembrane region" description="Helical" evidence="1">
    <location>
        <begin position="236"/>
        <end position="258"/>
    </location>
</feature>
<dbReference type="Pfam" id="PF02517">
    <property type="entry name" value="Rce1-like"/>
    <property type="match status" value="1"/>
</dbReference>
<reference evidence="3" key="1">
    <citation type="submission" date="2022-10" db="EMBL/GenBank/DDBJ databases">
        <title>Luteolibacter sp. GHJ8, whole genome shotgun sequencing project.</title>
        <authorList>
            <person name="Zhao G."/>
            <person name="Shen L."/>
        </authorList>
    </citation>
    <scope>NUCLEOTIDE SEQUENCE</scope>
    <source>
        <strain evidence="3">GHJ8</strain>
    </source>
</reference>
<keyword evidence="3" id="KW-0645">Protease</keyword>
<keyword evidence="3" id="KW-0378">Hydrolase</keyword>
<evidence type="ECO:0000256" key="1">
    <source>
        <dbReference type="SAM" id="Phobius"/>
    </source>
</evidence>
<feature type="transmembrane region" description="Helical" evidence="1">
    <location>
        <begin position="24"/>
        <end position="41"/>
    </location>
</feature>
<keyword evidence="3" id="KW-0482">Metalloprotease</keyword>
<dbReference type="InterPro" id="IPR003675">
    <property type="entry name" value="Rce1/LyrA-like_dom"/>
</dbReference>
<dbReference type="EMBL" id="JAPDDR010000003">
    <property type="protein sequence ID" value="MCW1913302.1"/>
    <property type="molecule type" value="Genomic_DNA"/>
</dbReference>
<feature type="transmembrane region" description="Helical" evidence="1">
    <location>
        <begin position="192"/>
        <end position="215"/>
    </location>
</feature>
<keyword evidence="1" id="KW-0812">Transmembrane</keyword>
<dbReference type="GO" id="GO:0008237">
    <property type="term" value="F:metallopeptidase activity"/>
    <property type="evidence" value="ECO:0007669"/>
    <property type="project" value="UniProtKB-KW"/>
</dbReference>
<comment type="caution">
    <text evidence="3">The sequence shown here is derived from an EMBL/GenBank/DDBJ whole genome shotgun (WGS) entry which is preliminary data.</text>
</comment>
<keyword evidence="4" id="KW-1185">Reference proteome</keyword>
<gene>
    <name evidence="3" type="ORF">OJ996_06950</name>
</gene>
<dbReference type="PANTHER" id="PTHR43592:SF15">
    <property type="entry name" value="CAAX AMINO TERMINAL PROTEASE FAMILY PROTEIN"/>
    <property type="match status" value="1"/>
</dbReference>
<keyword evidence="1" id="KW-1133">Transmembrane helix</keyword>
<dbReference type="PANTHER" id="PTHR43592">
    <property type="entry name" value="CAAX AMINO TERMINAL PROTEASE"/>
    <property type="match status" value="1"/>
</dbReference>
<feature type="transmembrane region" description="Helical" evidence="1">
    <location>
        <begin position="416"/>
        <end position="441"/>
    </location>
</feature>
<feature type="transmembrane region" description="Helical" evidence="1">
    <location>
        <begin position="278"/>
        <end position="299"/>
    </location>
</feature>
<feature type="transmembrane region" description="Helical" evidence="1">
    <location>
        <begin position="311"/>
        <end position="335"/>
    </location>
</feature>
<proteinExistence type="predicted"/>
<dbReference type="RefSeq" id="WP_264512616.1">
    <property type="nucleotide sequence ID" value="NZ_JAPDDR010000003.1"/>
</dbReference>
<feature type="domain" description="CAAX prenyl protease 2/Lysostaphin resistance protein A-like" evidence="2">
    <location>
        <begin position="358"/>
        <end position="448"/>
    </location>
</feature>
<sequence>MPCIEARAAKKADNPYRQILRRRVPEPFLALLLFLMGVWLWDNHFGQQMGYDQDASRMALVKIDRDLRLAESAREFPPWLRKAAGIGDLKETIQTSVQSLAILGTENALDLEGAYALAILDAIRHGNNPVRGPFVDPRLPGPPDPRAIIARVADGEDTWWDRQYLIGFGEQGSPTVALLPRTAEEDSRNRELALRAVVCRGAVWVLAGVGVFFIPRTLRAFGRALRSRPQGYPGRISTNLGLGVFLLAYLAAVGFERLLSGVISGELGGQPIYLEPPVLALLDGGTRFLPALVALGFLYRRGGHVSSRLGLFAKPDLFMIFGTFALLTAIDFGLKEGFAGRMIHDPTGGLSASEAGWWGLVLALVSACLAAPVAEEILYRGVLFRSLANGIRVPAATLFSSAVFAVVHFYEPYGLVSVGIFGAACALCFAASGNLATAIALHMIYNFVIKVPEWIVYHAPL</sequence>
<evidence type="ECO:0000313" key="3">
    <source>
        <dbReference type="EMBL" id="MCW1913302.1"/>
    </source>
</evidence>
<organism evidence="3 4">
    <name type="scientific">Luteolibacter rhizosphaerae</name>
    <dbReference type="NCBI Taxonomy" id="2989719"/>
    <lineage>
        <taxon>Bacteria</taxon>
        <taxon>Pseudomonadati</taxon>
        <taxon>Verrucomicrobiota</taxon>
        <taxon>Verrucomicrobiia</taxon>
        <taxon>Verrucomicrobiales</taxon>
        <taxon>Verrucomicrobiaceae</taxon>
        <taxon>Luteolibacter</taxon>
    </lineage>
</organism>
<feature type="transmembrane region" description="Helical" evidence="1">
    <location>
        <begin position="391"/>
        <end position="410"/>
    </location>
</feature>
<evidence type="ECO:0000259" key="2">
    <source>
        <dbReference type="Pfam" id="PF02517"/>
    </source>
</evidence>
<feature type="transmembrane region" description="Helical" evidence="1">
    <location>
        <begin position="355"/>
        <end position="379"/>
    </location>
</feature>
<evidence type="ECO:0000313" key="4">
    <source>
        <dbReference type="Proteomes" id="UP001165653"/>
    </source>
</evidence>
<protein>
    <submittedName>
        <fullName evidence="3">CPBP family intramembrane metalloprotease</fullName>
    </submittedName>
</protein>